<dbReference type="InterPro" id="IPR050524">
    <property type="entry name" value="APC_YAT"/>
</dbReference>
<name>A0A4Y7QM50_9AGAM</name>
<dbReference type="Proteomes" id="UP000294933">
    <property type="component" value="Unassembled WGS sequence"/>
</dbReference>
<evidence type="ECO:0000256" key="2">
    <source>
        <dbReference type="ARBA" id="ARBA00022448"/>
    </source>
</evidence>
<sequence>MTDNGYVDEKKVGEKNAEYVESDPNLAANNGNHPLARQLKNRHIAMISIGGVIGTGLFLGTAGALAHGGPVGLLLGYMIMGTICYSVMISLGEMIAYLPIPGGHIKLAERFVDPAFSFTMGWNYWYNWTIILPAELSAAAVLINYWNKSVNNSAWIAICLVVVITINMFGAGVYGECEFIFASIKVITITGLIILGIILDLGGGPNHDRLGFRYWKHPGPFAQYQGIGGSKGRFLGFWAVLTQAAFSFIGTEIVAIAAGEAKNPRRNLPKAIKRVYIRILLFYIGGTAVIGLLVPFNDKRLTTGSGNAASSPFVIAIGNAGISGLPSLINACLLTSAWSAASSDLYTSSRAIYGLSIAGNAPRIFSKTSRKGLPYVAIIFCSLFSLLAFMGVKAGSSKVFGWFANMTAVAGLMTWFGIAVTYLRFYKGFIAQGRVRRELPFASKLQPYAAWWAVIACPFICLFSGWSVFLKGNWAVDQFVTNYLPLLLFPLMYITALLYLKVRPVKPMDMDFETNIKEIEADTYDEPPPRNFWEKFWGWLM</sequence>
<dbReference type="InterPro" id="IPR004841">
    <property type="entry name" value="AA-permease/SLC12A_dom"/>
</dbReference>
<dbReference type="PIRSF" id="PIRSF006060">
    <property type="entry name" value="AA_transporter"/>
    <property type="match status" value="1"/>
</dbReference>
<keyword evidence="4" id="KW-0029">Amino-acid transport</keyword>
<evidence type="ECO:0000256" key="6">
    <source>
        <dbReference type="ARBA" id="ARBA00023136"/>
    </source>
</evidence>
<comment type="subcellular location">
    <subcellularLocation>
        <location evidence="1">Membrane</location>
        <topology evidence="1">Multi-pass membrane protein</topology>
    </subcellularLocation>
</comment>
<feature type="transmembrane region" description="Helical" evidence="7">
    <location>
        <begin position="372"/>
        <end position="390"/>
    </location>
</feature>
<accession>A0A4Y7QM50</accession>
<feature type="transmembrane region" description="Helical" evidence="7">
    <location>
        <begin position="74"/>
        <end position="100"/>
    </location>
</feature>
<feature type="transmembrane region" description="Helical" evidence="7">
    <location>
        <begin position="235"/>
        <end position="255"/>
    </location>
</feature>
<protein>
    <recommendedName>
        <fullName evidence="8">Amino acid permease/ SLC12A domain-containing protein</fullName>
    </recommendedName>
</protein>
<dbReference type="Gene3D" id="1.20.1740.10">
    <property type="entry name" value="Amino acid/polyamine transporter I"/>
    <property type="match status" value="1"/>
</dbReference>
<feature type="transmembrane region" description="Helical" evidence="7">
    <location>
        <begin position="44"/>
        <end position="68"/>
    </location>
</feature>
<dbReference type="Pfam" id="PF00324">
    <property type="entry name" value="AA_permease"/>
    <property type="match status" value="1"/>
</dbReference>
<evidence type="ECO:0000256" key="5">
    <source>
        <dbReference type="ARBA" id="ARBA00022989"/>
    </source>
</evidence>
<dbReference type="VEuPathDB" id="FungiDB:BD410DRAFT_759459"/>
<keyword evidence="6 7" id="KW-0472">Membrane</keyword>
<organism evidence="9 10">
    <name type="scientific">Rickenella mellea</name>
    <dbReference type="NCBI Taxonomy" id="50990"/>
    <lineage>
        <taxon>Eukaryota</taxon>
        <taxon>Fungi</taxon>
        <taxon>Dikarya</taxon>
        <taxon>Basidiomycota</taxon>
        <taxon>Agaricomycotina</taxon>
        <taxon>Agaricomycetes</taxon>
        <taxon>Hymenochaetales</taxon>
        <taxon>Rickenellaceae</taxon>
        <taxon>Rickenella</taxon>
    </lineage>
</organism>
<feature type="transmembrane region" description="Helical" evidence="7">
    <location>
        <begin position="125"/>
        <end position="146"/>
    </location>
</feature>
<feature type="transmembrane region" description="Helical" evidence="7">
    <location>
        <begin position="482"/>
        <end position="500"/>
    </location>
</feature>
<feature type="transmembrane region" description="Helical" evidence="7">
    <location>
        <begin position="152"/>
        <end position="172"/>
    </location>
</feature>
<dbReference type="InterPro" id="IPR004840">
    <property type="entry name" value="Amino_acid_permease_CS"/>
</dbReference>
<dbReference type="PROSITE" id="PS00218">
    <property type="entry name" value="AMINO_ACID_PERMEASE_1"/>
    <property type="match status" value="1"/>
</dbReference>
<dbReference type="EMBL" id="ML170157">
    <property type="protein sequence ID" value="TDL28321.1"/>
    <property type="molecule type" value="Genomic_DNA"/>
</dbReference>
<evidence type="ECO:0000256" key="3">
    <source>
        <dbReference type="ARBA" id="ARBA00022692"/>
    </source>
</evidence>
<evidence type="ECO:0000313" key="9">
    <source>
        <dbReference type="EMBL" id="TDL28321.1"/>
    </source>
</evidence>
<keyword evidence="3 7" id="KW-0812">Transmembrane</keyword>
<feature type="transmembrane region" description="Helical" evidence="7">
    <location>
        <begin position="179"/>
        <end position="199"/>
    </location>
</feature>
<feature type="transmembrane region" description="Helical" evidence="7">
    <location>
        <begin position="447"/>
        <end position="470"/>
    </location>
</feature>
<feature type="transmembrane region" description="Helical" evidence="7">
    <location>
        <begin position="275"/>
        <end position="294"/>
    </location>
</feature>
<dbReference type="AlphaFoldDB" id="A0A4Y7QM50"/>
<proteinExistence type="predicted"/>
<evidence type="ECO:0000313" key="10">
    <source>
        <dbReference type="Proteomes" id="UP000294933"/>
    </source>
</evidence>
<reference evidence="9 10" key="1">
    <citation type="submission" date="2018-06" db="EMBL/GenBank/DDBJ databases">
        <title>A transcriptomic atlas of mushroom development highlights an independent origin of complex multicellularity.</title>
        <authorList>
            <consortium name="DOE Joint Genome Institute"/>
            <person name="Krizsan K."/>
            <person name="Almasi E."/>
            <person name="Merenyi Z."/>
            <person name="Sahu N."/>
            <person name="Viragh M."/>
            <person name="Koszo T."/>
            <person name="Mondo S."/>
            <person name="Kiss B."/>
            <person name="Balint B."/>
            <person name="Kues U."/>
            <person name="Barry K."/>
            <person name="Hegedus J.C."/>
            <person name="Henrissat B."/>
            <person name="Johnson J."/>
            <person name="Lipzen A."/>
            <person name="Ohm R."/>
            <person name="Nagy I."/>
            <person name="Pangilinan J."/>
            <person name="Yan J."/>
            <person name="Xiong Y."/>
            <person name="Grigoriev I.V."/>
            <person name="Hibbett D.S."/>
            <person name="Nagy L.G."/>
        </authorList>
    </citation>
    <scope>NUCLEOTIDE SEQUENCE [LARGE SCALE GENOMIC DNA]</scope>
    <source>
        <strain evidence="9 10">SZMC22713</strain>
    </source>
</reference>
<dbReference type="FunFam" id="1.20.1740.10:FF:000006">
    <property type="entry name" value="General amino acid permease"/>
    <property type="match status" value="1"/>
</dbReference>
<evidence type="ECO:0000256" key="4">
    <source>
        <dbReference type="ARBA" id="ARBA00022970"/>
    </source>
</evidence>
<evidence type="ECO:0000256" key="7">
    <source>
        <dbReference type="SAM" id="Phobius"/>
    </source>
</evidence>
<feature type="domain" description="Amino acid permease/ SLC12A" evidence="8">
    <location>
        <begin position="43"/>
        <end position="503"/>
    </location>
</feature>
<dbReference type="GO" id="GO:0015171">
    <property type="term" value="F:amino acid transmembrane transporter activity"/>
    <property type="evidence" value="ECO:0007669"/>
    <property type="project" value="TreeGrafter"/>
</dbReference>
<dbReference type="STRING" id="50990.A0A4Y7QM50"/>
<dbReference type="PANTHER" id="PTHR43341:SF20">
    <property type="entry name" value="AAT FAMILY AMINO ACID TRANSPORTER"/>
    <property type="match status" value="1"/>
</dbReference>
<dbReference type="OrthoDB" id="10062876at2759"/>
<feature type="transmembrane region" description="Helical" evidence="7">
    <location>
        <begin position="314"/>
        <end position="340"/>
    </location>
</feature>
<dbReference type="GO" id="GO:0016020">
    <property type="term" value="C:membrane"/>
    <property type="evidence" value="ECO:0007669"/>
    <property type="project" value="UniProtKB-SubCell"/>
</dbReference>
<keyword evidence="5 7" id="KW-1133">Transmembrane helix</keyword>
<evidence type="ECO:0000256" key="1">
    <source>
        <dbReference type="ARBA" id="ARBA00004141"/>
    </source>
</evidence>
<dbReference type="PANTHER" id="PTHR43341">
    <property type="entry name" value="AMINO ACID PERMEASE"/>
    <property type="match status" value="1"/>
</dbReference>
<keyword evidence="2" id="KW-0813">Transport</keyword>
<feature type="transmembrane region" description="Helical" evidence="7">
    <location>
        <begin position="402"/>
        <end position="426"/>
    </location>
</feature>
<gene>
    <name evidence="9" type="ORF">BD410DRAFT_759459</name>
</gene>
<keyword evidence="10" id="KW-1185">Reference proteome</keyword>
<evidence type="ECO:0000259" key="8">
    <source>
        <dbReference type="Pfam" id="PF00324"/>
    </source>
</evidence>